<feature type="compositionally biased region" description="Acidic residues" evidence="1">
    <location>
        <begin position="129"/>
        <end position="139"/>
    </location>
</feature>
<accession>A0A6L2MXY1</accession>
<protein>
    <submittedName>
        <fullName evidence="2">Uncharacterized protein</fullName>
    </submittedName>
</protein>
<dbReference type="AlphaFoldDB" id="A0A6L2MXY1"/>
<name>A0A6L2MXY1_TANCI</name>
<feature type="compositionally biased region" description="Acidic residues" evidence="1">
    <location>
        <begin position="24"/>
        <end position="35"/>
    </location>
</feature>
<feature type="compositionally biased region" description="Acidic residues" evidence="1">
    <location>
        <begin position="50"/>
        <end position="107"/>
    </location>
</feature>
<organism evidence="2">
    <name type="scientific">Tanacetum cinerariifolium</name>
    <name type="common">Dalmatian daisy</name>
    <name type="synonym">Chrysanthemum cinerariifolium</name>
    <dbReference type="NCBI Taxonomy" id="118510"/>
    <lineage>
        <taxon>Eukaryota</taxon>
        <taxon>Viridiplantae</taxon>
        <taxon>Streptophyta</taxon>
        <taxon>Embryophyta</taxon>
        <taxon>Tracheophyta</taxon>
        <taxon>Spermatophyta</taxon>
        <taxon>Magnoliopsida</taxon>
        <taxon>eudicotyledons</taxon>
        <taxon>Gunneridae</taxon>
        <taxon>Pentapetalae</taxon>
        <taxon>asterids</taxon>
        <taxon>campanulids</taxon>
        <taxon>Asterales</taxon>
        <taxon>Asteraceae</taxon>
        <taxon>Asteroideae</taxon>
        <taxon>Anthemideae</taxon>
        <taxon>Anthemidinae</taxon>
        <taxon>Tanacetum</taxon>
    </lineage>
</organism>
<comment type="caution">
    <text evidence="2">The sequence shown here is derived from an EMBL/GenBank/DDBJ whole genome shotgun (WGS) entry which is preliminary data.</text>
</comment>
<feature type="region of interest" description="Disordered" evidence="1">
    <location>
        <begin position="1"/>
        <end position="140"/>
    </location>
</feature>
<gene>
    <name evidence="2" type="ORF">Tci_050688</name>
</gene>
<evidence type="ECO:0000313" key="2">
    <source>
        <dbReference type="EMBL" id="GEU78710.1"/>
    </source>
</evidence>
<sequence length="297" mass="32170">MSKVGCCGLEHPQGQDYVPGPEHADDEIVDEDQPYAEDASPAAQSLEYVPESDFDAHPEDDDDEDPEEDPVDYLADGGDDGDDEEGSSEDDEDDDMDIEADKEEEEEHPAPSDSVVVASTAADQAPSTEETEPFETDDWSDSKVVRLLAMSSPPASPLSPWSSPSPWIPFPPLPPILSPPSLVLSPAPPPSPIRSLGYRAAMIRLRVEAASTSSPPLQPPSASRREDRPEVTLPPQKRLEETEPFETHESAATPPSHPAYQVTLPPRKRLDIALGLRYEVGESSYVVAARPVGGFRA</sequence>
<feature type="compositionally biased region" description="Basic and acidic residues" evidence="1">
    <location>
        <begin position="237"/>
        <end position="249"/>
    </location>
</feature>
<feature type="non-terminal residue" evidence="2">
    <location>
        <position position="297"/>
    </location>
</feature>
<reference evidence="2" key="1">
    <citation type="journal article" date="2019" name="Sci. Rep.">
        <title>Draft genome of Tanacetum cinerariifolium, the natural source of mosquito coil.</title>
        <authorList>
            <person name="Yamashiro T."/>
            <person name="Shiraishi A."/>
            <person name="Satake H."/>
            <person name="Nakayama K."/>
        </authorList>
    </citation>
    <scope>NUCLEOTIDE SEQUENCE</scope>
</reference>
<proteinExistence type="predicted"/>
<evidence type="ECO:0000256" key="1">
    <source>
        <dbReference type="SAM" id="MobiDB-lite"/>
    </source>
</evidence>
<dbReference type="EMBL" id="BKCJ010007729">
    <property type="protein sequence ID" value="GEU78710.1"/>
    <property type="molecule type" value="Genomic_DNA"/>
</dbReference>
<feature type="region of interest" description="Disordered" evidence="1">
    <location>
        <begin position="207"/>
        <end position="264"/>
    </location>
</feature>